<gene>
    <name evidence="7" type="ORF">FHX72_003786</name>
</gene>
<dbReference type="PROSITE" id="PS51352">
    <property type="entry name" value="THIOREDOXIN_2"/>
    <property type="match status" value="1"/>
</dbReference>
<dbReference type="GO" id="GO:0016491">
    <property type="term" value="F:oxidoreductase activity"/>
    <property type="evidence" value="ECO:0007669"/>
    <property type="project" value="InterPro"/>
</dbReference>
<dbReference type="RefSeq" id="WP_183627002.1">
    <property type="nucleotide sequence ID" value="NZ_JACHWJ010000012.1"/>
</dbReference>
<dbReference type="InterPro" id="IPR013766">
    <property type="entry name" value="Thioredoxin_domain"/>
</dbReference>
<reference evidence="7 8" key="1">
    <citation type="submission" date="2020-08" db="EMBL/GenBank/DDBJ databases">
        <title>Sequencing the genomes of 1000 actinobacteria strains.</title>
        <authorList>
            <person name="Klenk H.-P."/>
        </authorList>
    </citation>
    <scope>NUCLEOTIDE SEQUENCE [LARGE SCALE GENOMIC DNA]</scope>
    <source>
        <strain evidence="7 8">DSM 20419</strain>
    </source>
</reference>
<dbReference type="PROSITE" id="PS51257">
    <property type="entry name" value="PROKAR_LIPOPROTEIN"/>
    <property type="match status" value="1"/>
</dbReference>
<dbReference type="InterPro" id="IPR050553">
    <property type="entry name" value="Thioredoxin_ResA/DsbE_sf"/>
</dbReference>
<dbReference type="PANTHER" id="PTHR42852">
    <property type="entry name" value="THIOL:DISULFIDE INTERCHANGE PROTEIN DSBE"/>
    <property type="match status" value="1"/>
</dbReference>
<keyword evidence="2" id="KW-0201">Cytochrome c-type biogenesis</keyword>
<dbReference type="GO" id="GO:0017004">
    <property type="term" value="P:cytochrome complex assembly"/>
    <property type="evidence" value="ECO:0007669"/>
    <property type="project" value="UniProtKB-KW"/>
</dbReference>
<dbReference type="GO" id="GO:0030313">
    <property type="term" value="C:cell envelope"/>
    <property type="evidence" value="ECO:0007669"/>
    <property type="project" value="UniProtKB-SubCell"/>
</dbReference>
<keyword evidence="8" id="KW-1185">Reference proteome</keyword>
<evidence type="ECO:0000313" key="8">
    <source>
        <dbReference type="Proteomes" id="UP000545286"/>
    </source>
</evidence>
<dbReference type="GO" id="GO:0016209">
    <property type="term" value="F:antioxidant activity"/>
    <property type="evidence" value="ECO:0007669"/>
    <property type="project" value="InterPro"/>
</dbReference>
<feature type="domain" description="Thioredoxin" evidence="6">
    <location>
        <begin position="35"/>
        <end position="205"/>
    </location>
</feature>
<dbReference type="Gene3D" id="3.40.30.10">
    <property type="entry name" value="Glutaredoxin"/>
    <property type="match status" value="1"/>
</dbReference>
<evidence type="ECO:0000256" key="4">
    <source>
        <dbReference type="ARBA" id="ARBA00023157"/>
    </source>
</evidence>
<comment type="subcellular location">
    <subcellularLocation>
        <location evidence="1">Cell envelope</location>
    </subcellularLocation>
</comment>
<evidence type="ECO:0000259" key="6">
    <source>
        <dbReference type="PROSITE" id="PS51352"/>
    </source>
</evidence>
<dbReference type="InterPro" id="IPR036249">
    <property type="entry name" value="Thioredoxin-like_sf"/>
</dbReference>
<dbReference type="SUPFAM" id="SSF52833">
    <property type="entry name" value="Thioredoxin-like"/>
    <property type="match status" value="1"/>
</dbReference>
<keyword evidence="5" id="KW-0676">Redox-active center</keyword>
<dbReference type="Pfam" id="PF00578">
    <property type="entry name" value="AhpC-TSA"/>
    <property type="match status" value="1"/>
</dbReference>
<name>A0A7W4US38_9MICO</name>
<protein>
    <submittedName>
        <fullName evidence="7">Peroxiredoxin</fullName>
    </submittedName>
</protein>
<proteinExistence type="predicted"/>
<sequence>MRERSGARRVRTLLATITAGLTAVLIAGCAPQEDLALNAPNADGSTTSVDARVVEIAAAERGAPVKFEGTDEYGETVGSADYAGRVYVVNFWYAACAPCRVEAPILQDTWEAYQDDEVGFIGINTYDQPATAISFAEEFGITYPSVIDVIDSQATLAFSLVTPIQATPTTLVMDRQGRVAARIIGQIPSASILATLVEDAVAEAP</sequence>
<accession>A0A7W4US38</accession>
<keyword evidence="4" id="KW-1015">Disulfide bond</keyword>
<evidence type="ECO:0000313" key="7">
    <source>
        <dbReference type="EMBL" id="MBB2959617.1"/>
    </source>
</evidence>
<dbReference type="PANTHER" id="PTHR42852:SF6">
    <property type="entry name" value="THIOL:DISULFIDE INTERCHANGE PROTEIN DSBE"/>
    <property type="match status" value="1"/>
</dbReference>
<evidence type="ECO:0000256" key="2">
    <source>
        <dbReference type="ARBA" id="ARBA00022748"/>
    </source>
</evidence>
<comment type="caution">
    <text evidence="7">The sequence shown here is derived from an EMBL/GenBank/DDBJ whole genome shotgun (WGS) entry which is preliminary data.</text>
</comment>
<keyword evidence="3" id="KW-0812">Transmembrane</keyword>
<dbReference type="AlphaFoldDB" id="A0A7W4US38"/>
<dbReference type="InterPro" id="IPR000866">
    <property type="entry name" value="AhpC/TSA"/>
</dbReference>
<dbReference type="EMBL" id="JACHWJ010000012">
    <property type="protein sequence ID" value="MBB2959617.1"/>
    <property type="molecule type" value="Genomic_DNA"/>
</dbReference>
<dbReference type="Proteomes" id="UP000545286">
    <property type="component" value="Unassembled WGS sequence"/>
</dbReference>
<keyword evidence="3" id="KW-0735">Signal-anchor</keyword>
<organism evidence="7 8">
    <name type="scientific">Pseudoclavibacter helvolus</name>
    <dbReference type="NCBI Taxonomy" id="255205"/>
    <lineage>
        <taxon>Bacteria</taxon>
        <taxon>Bacillati</taxon>
        <taxon>Actinomycetota</taxon>
        <taxon>Actinomycetes</taxon>
        <taxon>Micrococcales</taxon>
        <taxon>Microbacteriaceae</taxon>
        <taxon>Pseudoclavibacter</taxon>
    </lineage>
</organism>
<dbReference type="CDD" id="cd02966">
    <property type="entry name" value="TlpA_like_family"/>
    <property type="match status" value="1"/>
</dbReference>
<evidence type="ECO:0000256" key="5">
    <source>
        <dbReference type="ARBA" id="ARBA00023284"/>
    </source>
</evidence>
<evidence type="ECO:0000256" key="3">
    <source>
        <dbReference type="ARBA" id="ARBA00022968"/>
    </source>
</evidence>
<evidence type="ECO:0000256" key="1">
    <source>
        <dbReference type="ARBA" id="ARBA00004196"/>
    </source>
</evidence>